<sequence length="52" mass="6085">MVAYYENEAAVDAALKAAKTPEEVLKIAHDLEQRMAPHHWTQKAWDRYRSMI</sequence>
<dbReference type="EMBL" id="BK015244">
    <property type="protein sequence ID" value="DAD97580.1"/>
    <property type="molecule type" value="Genomic_DNA"/>
</dbReference>
<protein>
    <submittedName>
        <fullName evidence="1">Uncharacterized protein</fullName>
    </submittedName>
</protein>
<proteinExistence type="predicted"/>
<evidence type="ECO:0000313" key="1">
    <source>
        <dbReference type="EMBL" id="DAD97580.1"/>
    </source>
</evidence>
<accession>A0A8S5NT59</accession>
<reference evidence="1" key="1">
    <citation type="journal article" date="2021" name="Proc. Natl. Acad. Sci. U.S.A.">
        <title>A Catalog of Tens of Thousands of Viruses from Human Metagenomes Reveals Hidden Associations with Chronic Diseases.</title>
        <authorList>
            <person name="Tisza M.J."/>
            <person name="Buck C.B."/>
        </authorList>
    </citation>
    <scope>NUCLEOTIDE SEQUENCE</scope>
    <source>
        <strain evidence="1">Ct0jG3</strain>
    </source>
</reference>
<name>A0A8S5NT59_9CAUD</name>
<organism evidence="1">
    <name type="scientific">Caudovirales sp. ct0jG3</name>
    <dbReference type="NCBI Taxonomy" id="2825756"/>
    <lineage>
        <taxon>Viruses</taxon>
        <taxon>Duplodnaviria</taxon>
        <taxon>Heunggongvirae</taxon>
        <taxon>Uroviricota</taxon>
        <taxon>Caudoviricetes</taxon>
    </lineage>
</organism>